<evidence type="ECO:0000313" key="4">
    <source>
        <dbReference type="Proteomes" id="UP000033519"/>
    </source>
</evidence>
<dbReference type="PROSITE" id="PS00061">
    <property type="entry name" value="ADH_SHORT"/>
    <property type="match status" value="1"/>
</dbReference>
<comment type="similarity">
    <text evidence="1">Belongs to the short-chain dehydrogenases/reductases (SDR) family.</text>
</comment>
<dbReference type="PRINTS" id="PR00080">
    <property type="entry name" value="SDRFAMILY"/>
</dbReference>
<dbReference type="Proteomes" id="UP000033519">
    <property type="component" value="Unassembled WGS sequence"/>
</dbReference>
<evidence type="ECO:0000313" key="3">
    <source>
        <dbReference type="EMBL" id="SFD15054.1"/>
    </source>
</evidence>
<sequence length="237" mass="25003">MPLSARHALVTGGLGTIGRAYVAALAAAGIRVTVLDRPGGKAPPGIEFLGVDLNDLAGTEAAVSEAVADDPIDILVNNAALIINKPHEAFSLIEYEDQIRVNSSAAFVLARVCAPAMKAAGWGRIVNMTSITLTGQWDGYVPYVASKGAMLGLTKGLARELGKYGITVNAISPGAVVSEAENRVFADRLAEYNDWVLDRQCLKQRLQAEDVANLLLFLVSDAARMISGQNIAIDGGW</sequence>
<dbReference type="EMBL" id="FOMB01000024">
    <property type="protein sequence ID" value="SFD15054.1"/>
    <property type="molecule type" value="Genomic_DNA"/>
</dbReference>
<dbReference type="GO" id="GO:0032787">
    <property type="term" value="P:monocarboxylic acid metabolic process"/>
    <property type="evidence" value="ECO:0007669"/>
    <property type="project" value="UniProtKB-ARBA"/>
</dbReference>
<dbReference type="Pfam" id="PF13561">
    <property type="entry name" value="adh_short_C2"/>
    <property type="match status" value="1"/>
</dbReference>
<dbReference type="InterPro" id="IPR050259">
    <property type="entry name" value="SDR"/>
</dbReference>
<gene>
    <name evidence="3" type="ORF">SAMN04488059_1244</name>
    <name evidence="2" type="ORF">WH91_08070</name>
</gene>
<dbReference type="PANTHER" id="PTHR42879:SF2">
    <property type="entry name" value="3-OXOACYL-[ACYL-CARRIER-PROTEIN] REDUCTASE FABG"/>
    <property type="match status" value="1"/>
</dbReference>
<dbReference type="SUPFAM" id="SSF51735">
    <property type="entry name" value="NAD(P)-binding Rossmann-fold domains"/>
    <property type="match status" value="1"/>
</dbReference>
<dbReference type="InterPro" id="IPR020904">
    <property type="entry name" value="Sc_DH/Rdtase_CS"/>
</dbReference>
<organism evidence="3 5">
    <name type="scientific">Devosia psychrophila</name>
    <dbReference type="NCBI Taxonomy" id="728005"/>
    <lineage>
        <taxon>Bacteria</taxon>
        <taxon>Pseudomonadati</taxon>
        <taxon>Pseudomonadota</taxon>
        <taxon>Alphaproteobacteria</taxon>
        <taxon>Hyphomicrobiales</taxon>
        <taxon>Devosiaceae</taxon>
        <taxon>Devosia</taxon>
    </lineage>
</organism>
<reference evidence="3 5" key="2">
    <citation type="submission" date="2016-10" db="EMBL/GenBank/DDBJ databases">
        <authorList>
            <person name="de Groot N.N."/>
        </authorList>
    </citation>
    <scope>NUCLEOTIDE SEQUENCE [LARGE SCALE GENOMIC DNA]</scope>
    <source>
        <strain evidence="3 5">CGMCC 1.10210</strain>
    </source>
</reference>
<dbReference type="OrthoDB" id="9779623at2"/>
<dbReference type="AlphaFoldDB" id="A0A0F5PXY4"/>
<dbReference type="PRINTS" id="PR00081">
    <property type="entry name" value="GDHRDH"/>
</dbReference>
<dbReference type="InterPro" id="IPR002347">
    <property type="entry name" value="SDR_fam"/>
</dbReference>
<dbReference type="RefSeq" id="WP_046170495.1">
    <property type="nucleotide sequence ID" value="NZ_FOMB01000024.1"/>
</dbReference>
<dbReference type="PATRIC" id="fig|728005.3.peg.4327"/>
<dbReference type="Proteomes" id="UP000182258">
    <property type="component" value="Unassembled WGS sequence"/>
</dbReference>
<protein>
    <submittedName>
        <fullName evidence="2">3-ketoacyl-ACP reductase</fullName>
    </submittedName>
    <submittedName>
        <fullName evidence="3">NAD(P)-dependent dehydrogenase, short-chain alcohol dehydrogenase family</fullName>
    </submittedName>
</protein>
<keyword evidence="4" id="KW-1185">Reference proteome</keyword>
<evidence type="ECO:0000313" key="5">
    <source>
        <dbReference type="Proteomes" id="UP000182258"/>
    </source>
</evidence>
<dbReference type="CDD" id="cd05233">
    <property type="entry name" value="SDR_c"/>
    <property type="match status" value="1"/>
</dbReference>
<reference evidence="2 4" key="1">
    <citation type="submission" date="2015-03" db="EMBL/GenBank/DDBJ databases">
        <authorList>
            <person name="Lepp D."/>
            <person name="Hassan Y.I."/>
            <person name="Li X.-Z."/>
            <person name="Zhou T."/>
        </authorList>
    </citation>
    <scope>NUCLEOTIDE SEQUENCE [LARGE SCALE GENOMIC DNA]</scope>
    <source>
        <strain evidence="2 4">Cr7-05</strain>
    </source>
</reference>
<dbReference type="STRING" id="728005.SAMN04488059_1244"/>
<proteinExistence type="inferred from homology"/>
<evidence type="ECO:0000256" key="1">
    <source>
        <dbReference type="ARBA" id="ARBA00006484"/>
    </source>
</evidence>
<evidence type="ECO:0000313" key="2">
    <source>
        <dbReference type="EMBL" id="KKC33480.1"/>
    </source>
</evidence>
<dbReference type="InterPro" id="IPR036291">
    <property type="entry name" value="NAD(P)-bd_dom_sf"/>
</dbReference>
<dbReference type="EMBL" id="LAPV01000090">
    <property type="protein sequence ID" value="KKC33480.1"/>
    <property type="molecule type" value="Genomic_DNA"/>
</dbReference>
<dbReference type="PANTHER" id="PTHR42879">
    <property type="entry name" value="3-OXOACYL-(ACYL-CARRIER-PROTEIN) REDUCTASE"/>
    <property type="match status" value="1"/>
</dbReference>
<dbReference type="Gene3D" id="3.40.50.720">
    <property type="entry name" value="NAD(P)-binding Rossmann-like Domain"/>
    <property type="match status" value="1"/>
</dbReference>
<accession>A0A0F5PXY4</accession>
<name>A0A0F5PXY4_9HYPH</name>